<dbReference type="SUPFAM" id="SSF51735">
    <property type="entry name" value="NAD(P)-binding Rossmann-fold domains"/>
    <property type="match status" value="1"/>
</dbReference>
<evidence type="ECO:0000256" key="7">
    <source>
        <dbReference type="PIRSR" id="PIRSR000185-2"/>
    </source>
</evidence>
<evidence type="ECO:0000256" key="9">
    <source>
        <dbReference type="RuleBase" id="RU004417"/>
    </source>
</evidence>
<dbReference type="InterPro" id="IPR006097">
    <property type="entry name" value="Glu/Leu/Phe/Val/Trp_DH_dimer"/>
</dbReference>
<feature type="domain" description="Glutamate/phenylalanine/leucine/valine/L-tryptophan dehydrogenase C-terminal" evidence="10">
    <location>
        <begin position="187"/>
        <end position="428"/>
    </location>
</feature>
<sequence>MPSTPHTSTDLFDDASSRLEEIFKRLAVDDDVRERLAQPALSLQVSVPVRMDNGELRVFTGWRVQYDTTLGPAKGGIRFHPDVDLMEVTTLSFWMAIKCAVVGLPYGGGKGGVQVDPKKLSRLELERLSRAYIRAIADVIGPDRDIPAPDVNTNPTVIGWMSDEYDAIARAKTPAVITGKPVELGGSLGRVESTGRGALQVLNIWARRMERKPEDLTIAIQGFGNAAYHFARLAKEDGYTIVALSDSKGAILNRKGLDPDRIWKEKTRNINLQELVYCDDSVTCLADEAEAIDQEALLALDVDVLVLAALEDQIHEDNVDDVRASAILEIANGPVTSKADAALAKRDVPVLPDVLANTGGVIVSYLEWIQNRTGDYWDEATVNERLRARIEQEADRVFALANEEGVSYRTAAYLQGMKRIAAGIMRRGHDHGPD</sequence>
<keyword evidence="3 5" id="KW-0560">Oxidoreductase</keyword>
<dbReference type="InterPro" id="IPR033922">
    <property type="entry name" value="NAD_bind_Glu_DH"/>
</dbReference>
<dbReference type="GO" id="GO:0004354">
    <property type="term" value="F:glutamate dehydrogenase (NADP+) activity"/>
    <property type="evidence" value="ECO:0007669"/>
    <property type="project" value="UniProtKB-EC"/>
</dbReference>
<dbReference type="EMBL" id="JALJXV010000002">
    <property type="protein sequence ID" value="MCP1674009.1"/>
    <property type="molecule type" value="Genomic_DNA"/>
</dbReference>
<proteinExistence type="inferred from homology"/>
<dbReference type="SMART" id="SM00839">
    <property type="entry name" value="ELFV_dehydrog"/>
    <property type="match status" value="1"/>
</dbReference>
<organism evidence="11 12">
    <name type="scientific">Natronocella acetinitrilica</name>
    <dbReference type="NCBI Taxonomy" id="414046"/>
    <lineage>
        <taxon>Bacteria</taxon>
        <taxon>Pseudomonadati</taxon>
        <taxon>Pseudomonadota</taxon>
        <taxon>Gammaproteobacteria</taxon>
        <taxon>Chromatiales</taxon>
        <taxon>Ectothiorhodospiraceae</taxon>
        <taxon>Natronocella</taxon>
    </lineage>
</organism>
<dbReference type="InterPro" id="IPR033524">
    <property type="entry name" value="Glu/Leu/Phe/Val_DH_AS"/>
</dbReference>
<dbReference type="Pfam" id="PF00208">
    <property type="entry name" value="ELFV_dehydrog"/>
    <property type="match status" value="1"/>
</dbReference>
<feature type="binding site" evidence="7">
    <location>
        <position position="364"/>
    </location>
    <ligand>
        <name>substrate</name>
    </ligand>
</feature>
<dbReference type="Gene3D" id="3.40.50.10860">
    <property type="entry name" value="Leucine Dehydrogenase, chain A, domain 1"/>
    <property type="match status" value="1"/>
</dbReference>
<accession>A0AAE3G2U7</accession>
<dbReference type="CDD" id="cd01076">
    <property type="entry name" value="NAD_bind_1_Glu_DH"/>
    <property type="match status" value="1"/>
</dbReference>
<gene>
    <name evidence="11" type="ORF">J2T57_001108</name>
</gene>
<feature type="binding site" evidence="7">
    <location>
        <position position="74"/>
    </location>
    <ligand>
        <name>substrate</name>
    </ligand>
</feature>
<dbReference type="InterPro" id="IPR006095">
    <property type="entry name" value="Glu/Leu/Phe/Val/Trp_DH"/>
</dbReference>
<evidence type="ECO:0000313" key="12">
    <source>
        <dbReference type="Proteomes" id="UP001205843"/>
    </source>
</evidence>
<evidence type="ECO:0000256" key="8">
    <source>
        <dbReference type="PIRSR" id="PIRSR000185-3"/>
    </source>
</evidence>
<feature type="active site" description="Proton donor" evidence="6">
    <location>
        <position position="110"/>
    </location>
</feature>
<dbReference type="InterPro" id="IPR006096">
    <property type="entry name" value="Glu/Leu/Phe/Val/Trp_DH_C"/>
</dbReference>
<dbReference type="RefSeq" id="WP_253475446.1">
    <property type="nucleotide sequence ID" value="NZ_JALJXV010000002.1"/>
</dbReference>
<dbReference type="Gene3D" id="3.40.50.720">
    <property type="entry name" value="NAD(P)-binding Rossmann-like Domain"/>
    <property type="match status" value="1"/>
</dbReference>
<feature type="binding site" evidence="7">
    <location>
        <position position="194"/>
    </location>
    <ligand>
        <name>NAD(+)</name>
        <dbReference type="ChEBI" id="CHEBI:57540"/>
    </ligand>
</feature>
<reference evidence="11" key="1">
    <citation type="submission" date="2022-03" db="EMBL/GenBank/DDBJ databases">
        <title>Genomic Encyclopedia of Type Strains, Phase III (KMG-III): the genomes of soil and plant-associated and newly described type strains.</title>
        <authorList>
            <person name="Whitman W."/>
        </authorList>
    </citation>
    <scope>NUCLEOTIDE SEQUENCE</scope>
    <source>
        <strain evidence="11">ANL 6-2</strain>
    </source>
</reference>
<dbReference type="AlphaFoldDB" id="A0AAE3G2U7"/>
<dbReference type="Pfam" id="PF02812">
    <property type="entry name" value="ELFV_dehydrog_N"/>
    <property type="match status" value="1"/>
</dbReference>
<dbReference type="InterPro" id="IPR014362">
    <property type="entry name" value="Glu_DH"/>
</dbReference>
<protein>
    <recommendedName>
        <fullName evidence="5">Glutamate dehydrogenase</fullName>
    </recommendedName>
</protein>
<dbReference type="PIRSF" id="PIRSF000185">
    <property type="entry name" value="Glu_DH"/>
    <property type="match status" value="1"/>
</dbReference>
<dbReference type="GO" id="GO:0000166">
    <property type="term" value="F:nucleotide binding"/>
    <property type="evidence" value="ECO:0007669"/>
    <property type="project" value="UniProtKB-KW"/>
</dbReference>
<dbReference type="InterPro" id="IPR046346">
    <property type="entry name" value="Aminoacid_DH-like_N_sf"/>
</dbReference>
<keyword evidence="7" id="KW-0520">NAD</keyword>
<keyword evidence="7" id="KW-0547">Nucleotide-binding</keyword>
<dbReference type="GO" id="GO:0006538">
    <property type="term" value="P:L-glutamate catabolic process"/>
    <property type="evidence" value="ECO:0007669"/>
    <property type="project" value="TreeGrafter"/>
</dbReference>
<feature type="binding site" evidence="7">
    <location>
        <position position="225"/>
    </location>
    <ligand>
        <name>NAD(+)</name>
        <dbReference type="ChEBI" id="CHEBI:57540"/>
    </ligand>
</feature>
<comment type="caution">
    <text evidence="11">The sequence shown here is derived from an EMBL/GenBank/DDBJ whole genome shotgun (WGS) entry which is preliminary data.</text>
</comment>
<keyword evidence="12" id="KW-1185">Reference proteome</keyword>
<feature type="binding site" evidence="7">
    <location>
        <position position="98"/>
    </location>
    <ligand>
        <name>substrate</name>
    </ligand>
</feature>
<evidence type="ECO:0000256" key="3">
    <source>
        <dbReference type="ARBA" id="ARBA00023002"/>
    </source>
</evidence>
<name>A0AAE3G2U7_9GAMM</name>
<evidence type="ECO:0000256" key="1">
    <source>
        <dbReference type="ARBA" id="ARBA00003868"/>
    </source>
</evidence>
<comment type="function">
    <text evidence="1">Catalyzes the reversible oxidative deamination of glutamate to alpha-ketoglutarate and ammonia.</text>
</comment>
<evidence type="ECO:0000256" key="6">
    <source>
        <dbReference type="PIRSR" id="PIRSR000185-1"/>
    </source>
</evidence>
<dbReference type="GO" id="GO:0004352">
    <property type="term" value="F:glutamate dehydrogenase (NAD+) activity"/>
    <property type="evidence" value="ECO:0007669"/>
    <property type="project" value="TreeGrafter"/>
</dbReference>
<dbReference type="PANTHER" id="PTHR11606">
    <property type="entry name" value="GLUTAMATE DEHYDROGENASE"/>
    <property type="match status" value="1"/>
</dbReference>
<evidence type="ECO:0000256" key="4">
    <source>
        <dbReference type="ARBA" id="ARBA00048584"/>
    </source>
</evidence>
<dbReference type="PANTHER" id="PTHR11606:SF13">
    <property type="entry name" value="GLUTAMATE DEHYDROGENASE 1, MITOCHONDRIAL"/>
    <property type="match status" value="1"/>
</dbReference>
<dbReference type="PROSITE" id="PS00074">
    <property type="entry name" value="GLFV_DEHYDROGENASE"/>
    <property type="match status" value="1"/>
</dbReference>
<evidence type="ECO:0000313" key="11">
    <source>
        <dbReference type="EMBL" id="MCP1674009.1"/>
    </source>
</evidence>
<evidence type="ECO:0000256" key="2">
    <source>
        <dbReference type="ARBA" id="ARBA00006382"/>
    </source>
</evidence>
<comment type="similarity">
    <text evidence="2 5 9">Belongs to the Glu/Leu/Phe/Val dehydrogenases family.</text>
</comment>
<evidence type="ECO:0000256" key="5">
    <source>
        <dbReference type="PIRNR" id="PIRNR000185"/>
    </source>
</evidence>
<dbReference type="SUPFAM" id="SSF53223">
    <property type="entry name" value="Aminoacid dehydrogenase-like, N-terminal domain"/>
    <property type="match status" value="1"/>
</dbReference>
<feature type="site" description="Important for catalysis" evidence="8">
    <location>
        <position position="150"/>
    </location>
</feature>
<dbReference type="Proteomes" id="UP001205843">
    <property type="component" value="Unassembled WGS sequence"/>
</dbReference>
<comment type="catalytic activity">
    <reaction evidence="4">
        <text>L-glutamate + NADP(+) + H2O = 2-oxoglutarate + NH4(+) + NADPH + H(+)</text>
        <dbReference type="Rhea" id="RHEA:11612"/>
        <dbReference type="ChEBI" id="CHEBI:15377"/>
        <dbReference type="ChEBI" id="CHEBI:15378"/>
        <dbReference type="ChEBI" id="CHEBI:16810"/>
        <dbReference type="ChEBI" id="CHEBI:28938"/>
        <dbReference type="ChEBI" id="CHEBI:29985"/>
        <dbReference type="ChEBI" id="CHEBI:57783"/>
        <dbReference type="ChEBI" id="CHEBI:58349"/>
        <dbReference type="EC" id="1.4.1.4"/>
    </reaction>
</comment>
<evidence type="ECO:0000259" key="10">
    <source>
        <dbReference type="SMART" id="SM00839"/>
    </source>
</evidence>
<dbReference type="PRINTS" id="PR00082">
    <property type="entry name" value="GLFDHDRGNASE"/>
</dbReference>
<dbReference type="InterPro" id="IPR036291">
    <property type="entry name" value="NAD(P)-bd_dom_sf"/>
</dbReference>